<dbReference type="AlphaFoldDB" id="A0AAW2ZHP4"/>
<organism evidence="2 3">
    <name type="scientific">Acrasis kona</name>
    <dbReference type="NCBI Taxonomy" id="1008807"/>
    <lineage>
        <taxon>Eukaryota</taxon>
        <taxon>Discoba</taxon>
        <taxon>Heterolobosea</taxon>
        <taxon>Tetramitia</taxon>
        <taxon>Eutetramitia</taxon>
        <taxon>Acrasidae</taxon>
        <taxon>Acrasis</taxon>
    </lineage>
</organism>
<name>A0AAW2ZHP4_9EUKA</name>
<keyword evidence="3" id="KW-1185">Reference proteome</keyword>
<feature type="region of interest" description="Disordered" evidence="1">
    <location>
        <begin position="93"/>
        <end position="169"/>
    </location>
</feature>
<feature type="region of interest" description="Disordered" evidence="1">
    <location>
        <begin position="1"/>
        <end position="66"/>
    </location>
</feature>
<evidence type="ECO:0000313" key="2">
    <source>
        <dbReference type="EMBL" id="KAL0488656.1"/>
    </source>
</evidence>
<reference evidence="2 3" key="1">
    <citation type="submission" date="2024-03" db="EMBL/GenBank/DDBJ databases">
        <title>The Acrasis kona genome and developmental transcriptomes reveal deep origins of eukaryotic multicellular pathways.</title>
        <authorList>
            <person name="Sheikh S."/>
            <person name="Fu C.-J."/>
            <person name="Brown M.W."/>
            <person name="Baldauf S.L."/>
        </authorList>
    </citation>
    <scope>NUCLEOTIDE SEQUENCE [LARGE SCALE GENOMIC DNA]</scope>
    <source>
        <strain evidence="2 3">ATCC MYA-3509</strain>
    </source>
</reference>
<accession>A0AAW2ZHP4</accession>
<dbReference type="EMBL" id="JAOPGA020001460">
    <property type="protein sequence ID" value="KAL0488656.1"/>
    <property type="molecule type" value="Genomic_DNA"/>
</dbReference>
<feature type="compositionally biased region" description="Basic and acidic residues" evidence="1">
    <location>
        <begin position="37"/>
        <end position="48"/>
    </location>
</feature>
<protein>
    <submittedName>
        <fullName evidence="2">Cyclin-T1-4</fullName>
    </submittedName>
</protein>
<proteinExistence type="predicted"/>
<evidence type="ECO:0000256" key="1">
    <source>
        <dbReference type="SAM" id="MobiDB-lite"/>
    </source>
</evidence>
<dbReference type="Proteomes" id="UP001431209">
    <property type="component" value="Unassembled WGS sequence"/>
</dbReference>
<feature type="compositionally biased region" description="Polar residues" evidence="1">
    <location>
        <begin position="49"/>
        <end position="64"/>
    </location>
</feature>
<sequence length="169" mass="19124">MSERRVTRSSVGSFINDNSEDSNHGEESDDGAYVPNRTERAAPRERVSKPTTSSSGSTNWLSKNRNLRTRPYKLVRGVVGNFIAPKWIKLSDDEVRNWKNSKSGTAEEEEEEEAEEESNQELKDEPKIEASQIQDVEMTNGDSQVDTQTQLDSQYEDANTQNMGDLYSQ</sequence>
<feature type="compositionally biased region" description="Acidic residues" evidence="1">
    <location>
        <begin position="106"/>
        <end position="119"/>
    </location>
</feature>
<feature type="compositionally biased region" description="Polar residues" evidence="1">
    <location>
        <begin position="8"/>
        <end position="17"/>
    </location>
</feature>
<comment type="caution">
    <text evidence="2">The sequence shown here is derived from an EMBL/GenBank/DDBJ whole genome shotgun (WGS) entry which is preliminary data.</text>
</comment>
<feature type="compositionally biased region" description="Polar residues" evidence="1">
    <location>
        <begin position="140"/>
        <end position="169"/>
    </location>
</feature>
<evidence type="ECO:0000313" key="3">
    <source>
        <dbReference type="Proteomes" id="UP001431209"/>
    </source>
</evidence>
<gene>
    <name evidence="2" type="ORF">AKO1_008832</name>
</gene>